<evidence type="ECO:0000313" key="4">
    <source>
        <dbReference type="EMBL" id="NBE55618.1"/>
    </source>
</evidence>
<dbReference type="Gene3D" id="3.40.630.30">
    <property type="match status" value="1"/>
</dbReference>
<gene>
    <name evidence="4" type="ORF">GUY60_30150</name>
</gene>
<proteinExistence type="predicted"/>
<dbReference type="Pfam" id="PF00583">
    <property type="entry name" value="Acetyltransf_1"/>
    <property type="match status" value="1"/>
</dbReference>
<keyword evidence="1" id="KW-0808">Transferase</keyword>
<dbReference type="GO" id="GO:0016747">
    <property type="term" value="F:acyltransferase activity, transferring groups other than amino-acyl groups"/>
    <property type="evidence" value="ECO:0007669"/>
    <property type="project" value="InterPro"/>
</dbReference>
<dbReference type="PANTHER" id="PTHR43877:SF1">
    <property type="entry name" value="ACETYLTRANSFERASE"/>
    <property type="match status" value="1"/>
</dbReference>
<keyword evidence="2" id="KW-0012">Acyltransferase</keyword>
<dbReference type="Proteomes" id="UP000598297">
    <property type="component" value="Unassembled WGS sequence"/>
</dbReference>
<dbReference type="RefSeq" id="WP_161703509.1">
    <property type="nucleotide sequence ID" value="NZ_JAAAHS010000345.1"/>
</dbReference>
<dbReference type="InterPro" id="IPR016181">
    <property type="entry name" value="Acyl_CoA_acyltransferase"/>
</dbReference>
<organism evidence="4 5">
    <name type="scientific">Streptomyces boluensis</name>
    <dbReference type="NCBI Taxonomy" id="1775135"/>
    <lineage>
        <taxon>Bacteria</taxon>
        <taxon>Bacillati</taxon>
        <taxon>Actinomycetota</taxon>
        <taxon>Actinomycetes</taxon>
        <taxon>Kitasatosporales</taxon>
        <taxon>Streptomycetaceae</taxon>
        <taxon>Streptomyces</taxon>
    </lineage>
</organism>
<reference evidence="4" key="1">
    <citation type="submission" date="2020-01" db="EMBL/GenBank/DDBJ databases">
        <title>Whole-genome analyses of novel actinobacteria.</title>
        <authorList>
            <person name="Sahin N."/>
        </authorList>
    </citation>
    <scope>NUCLEOTIDE SEQUENCE</scope>
    <source>
        <strain evidence="4">YC537</strain>
    </source>
</reference>
<sequence>MDVRVREMTEHDCPSVAEIRVRGWQFAYADLIPRSYLDAMDVTKDTARCGERFARGDPAVVGLVAERDGAIVGWASFGPYRDSDLPPTDTELYALYVHPEHIGTGAGRALMAEVLARCAASGVRRLLLWVLKENARARRFYARAGFGPDGAEEQFAVEGVPVPEVRYARTLP</sequence>
<dbReference type="OrthoDB" id="5243635at2"/>
<protein>
    <submittedName>
        <fullName evidence="4">GNAT family N-acetyltransferase</fullName>
    </submittedName>
</protein>
<keyword evidence="5" id="KW-1185">Reference proteome</keyword>
<dbReference type="AlphaFoldDB" id="A0A964UWL8"/>
<evidence type="ECO:0000259" key="3">
    <source>
        <dbReference type="PROSITE" id="PS51186"/>
    </source>
</evidence>
<dbReference type="PROSITE" id="PS51186">
    <property type="entry name" value="GNAT"/>
    <property type="match status" value="1"/>
</dbReference>
<name>A0A964UWL8_9ACTN</name>
<dbReference type="EMBL" id="JAAAHS010000345">
    <property type="protein sequence ID" value="NBE55618.1"/>
    <property type="molecule type" value="Genomic_DNA"/>
</dbReference>
<dbReference type="InterPro" id="IPR050832">
    <property type="entry name" value="Bact_Acetyltransf"/>
</dbReference>
<evidence type="ECO:0000313" key="5">
    <source>
        <dbReference type="Proteomes" id="UP000598297"/>
    </source>
</evidence>
<accession>A0A964UWL8</accession>
<dbReference type="PANTHER" id="PTHR43877">
    <property type="entry name" value="AMINOALKYLPHOSPHONATE N-ACETYLTRANSFERASE-RELATED-RELATED"/>
    <property type="match status" value="1"/>
</dbReference>
<feature type="domain" description="N-acetyltransferase" evidence="3">
    <location>
        <begin position="3"/>
        <end position="172"/>
    </location>
</feature>
<evidence type="ECO:0000256" key="2">
    <source>
        <dbReference type="ARBA" id="ARBA00023315"/>
    </source>
</evidence>
<evidence type="ECO:0000256" key="1">
    <source>
        <dbReference type="ARBA" id="ARBA00022679"/>
    </source>
</evidence>
<dbReference type="CDD" id="cd04301">
    <property type="entry name" value="NAT_SF"/>
    <property type="match status" value="1"/>
</dbReference>
<dbReference type="SUPFAM" id="SSF55729">
    <property type="entry name" value="Acyl-CoA N-acyltransferases (Nat)"/>
    <property type="match status" value="1"/>
</dbReference>
<comment type="caution">
    <text evidence="4">The sequence shown here is derived from an EMBL/GenBank/DDBJ whole genome shotgun (WGS) entry which is preliminary data.</text>
</comment>
<dbReference type="InterPro" id="IPR000182">
    <property type="entry name" value="GNAT_dom"/>
</dbReference>